<evidence type="ECO:0000256" key="1">
    <source>
        <dbReference type="SAM" id="Phobius"/>
    </source>
</evidence>
<sequence length="107" mass="11640">MTERSSDDLLVVLVGIAALVVLPLVFMAFGMVGIGMMDGAWGMHGTGGGWVFLPALASLALLFGGGYLVYRLLAADDTDRALEELRLAYARGDLTREEYEDRRDDLK</sequence>
<dbReference type="AlphaFoldDB" id="A0AAV3T3Z3"/>
<organism evidence="2 3">
    <name type="scientific">Salarchaeum japonicum</name>
    <dbReference type="NCBI Taxonomy" id="555573"/>
    <lineage>
        <taxon>Archaea</taxon>
        <taxon>Methanobacteriati</taxon>
        <taxon>Methanobacteriota</taxon>
        <taxon>Stenosarchaea group</taxon>
        <taxon>Halobacteria</taxon>
        <taxon>Halobacteriales</taxon>
        <taxon>Halobacteriaceae</taxon>
    </lineage>
</organism>
<keyword evidence="3" id="KW-1185">Reference proteome</keyword>
<keyword evidence="1" id="KW-0472">Membrane</keyword>
<keyword evidence="1" id="KW-1133">Transmembrane helix</keyword>
<feature type="transmembrane region" description="Helical" evidence="1">
    <location>
        <begin position="9"/>
        <end position="37"/>
    </location>
</feature>
<accession>A0AAV3T3Z3</accession>
<name>A0AAV3T3Z3_9EURY</name>
<evidence type="ECO:0008006" key="4">
    <source>
        <dbReference type="Google" id="ProtNLM"/>
    </source>
</evidence>
<evidence type="ECO:0000313" key="3">
    <source>
        <dbReference type="Proteomes" id="UP001500194"/>
    </source>
</evidence>
<dbReference type="EMBL" id="BAAADU010000002">
    <property type="protein sequence ID" value="GAA0656941.1"/>
    <property type="molecule type" value="Genomic_DNA"/>
</dbReference>
<gene>
    <name evidence="2" type="ORF">GCM10009019_21230</name>
</gene>
<dbReference type="Proteomes" id="UP001500194">
    <property type="component" value="Unassembled WGS sequence"/>
</dbReference>
<dbReference type="GeneID" id="68573197"/>
<keyword evidence="1" id="KW-0812">Transmembrane</keyword>
<feature type="transmembrane region" description="Helical" evidence="1">
    <location>
        <begin position="49"/>
        <end position="70"/>
    </location>
</feature>
<comment type="caution">
    <text evidence="2">The sequence shown here is derived from an EMBL/GenBank/DDBJ whole genome shotgun (WGS) entry which is preliminary data.</text>
</comment>
<proteinExistence type="predicted"/>
<protein>
    <recommendedName>
        <fullName evidence="4">SHOCT domain-containing protein</fullName>
    </recommendedName>
</protein>
<reference evidence="2 3" key="1">
    <citation type="journal article" date="2019" name="Int. J. Syst. Evol. Microbiol.">
        <title>The Global Catalogue of Microorganisms (GCM) 10K type strain sequencing project: providing services to taxonomists for standard genome sequencing and annotation.</title>
        <authorList>
            <consortium name="The Broad Institute Genomics Platform"/>
            <consortium name="The Broad Institute Genome Sequencing Center for Infectious Disease"/>
            <person name="Wu L."/>
            <person name="Ma J."/>
        </authorList>
    </citation>
    <scope>NUCLEOTIDE SEQUENCE [LARGE SCALE GENOMIC DNA]</scope>
    <source>
        <strain evidence="2 3">JCM 16327</strain>
    </source>
</reference>
<dbReference type="RefSeq" id="WP_227259781.1">
    <property type="nucleotide sequence ID" value="NZ_BAAADU010000002.1"/>
</dbReference>
<evidence type="ECO:0000313" key="2">
    <source>
        <dbReference type="EMBL" id="GAA0656941.1"/>
    </source>
</evidence>